<accession>E3LLP2</accession>
<dbReference type="KEGG" id="crq:GCK72_001794"/>
<dbReference type="FunFam" id="3.90.79.10:FF:000037">
    <property type="entry name" value="Nudix hydrolase 2"/>
    <property type="match status" value="1"/>
</dbReference>
<dbReference type="InterPro" id="IPR051325">
    <property type="entry name" value="Nudix_hydrolase_domain"/>
</dbReference>
<dbReference type="Pfam" id="PF00293">
    <property type="entry name" value="NUDIX"/>
    <property type="match status" value="1"/>
</dbReference>
<evidence type="ECO:0000256" key="1">
    <source>
        <dbReference type="ARBA" id="ARBA00005582"/>
    </source>
</evidence>
<dbReference type="AlphaFoldDB" id="E3LLP2"/>
<evidence type="ECO:0000313" key="8">
    <source>
        <dbReference type="Proteomes" id="UP000008281"/>
    </source>
</evidence>
<dbReference type="STRING" id="31234.E3LLP2"/>
<dbReference type="OMA" id="WRDYEQA"/>
<dbReference type="GO" id="GO:0006754">
    <property type="term" value="P:ATP biosynthetic process"/>
    <property type="evidence" value="ECO:0007669"/>
    <property type="project" value="TreeGrafter"/>
</dbReference>
<dbReference type="CDD" id="cd03428">
    <property type="entry name" value="NUDIX_Ap4A_Nudt2"/>
    <property type="match status" value="1"/>
</dbReference>
<dbReference type="PANTHER" id="PTHR21340:SF0">
    <property type="entry name" value="BIS(5'-NUCLEOSYL)-TETRAPHOSPHATASE [ASYMMETRICAL]"/>
    <property type="match status" value="1"/>
</dbReference>
<dbReference type="GO" id="GO:0000166">
    <property type="term" value="F:nucleotide binding"/>
    <property type="evidence" value="ECO:0007669"/>
    <property type="project" value="UniProtKB-KW"/>
</dbReference>
<dbReference type="HOGENOM" id="CLU_037162_14_5_1"/>
<evidence type="ECO:0000256" key="5">
    <source>
        <dbReference type="ARBA" id="ARBA00032644"/>
    </source>
</evidence>
<dbReference type="OrthoDB" id="276276at2759"/>
<dbReference type="SUPFAM" id="SSF55811">
    <property type="entry name" value="Nudix"/>
    <property type="match status" value="1"/>
</dbReference>
<dbReference type="InterPro" id="IPR015797">
    <property type="entry name" value="NUDIX_hydrolase-like_dom_sf"/>
</dbReference>
<dbReference type="RefSeq" id="XP_003114909.2">
    <property type="nucleotide sequence ID" value="XM_003114861.2"/>
</dbReference>
<comment type="similarity">
    <text evidence="1">Belongs to the Nudix hydrolase family.</text>
</comment>
<dbReference type="Gene3D" id="3.90.79.10">
    <property type="entry name" value="Nucleoside Triphosphate Pyrophosphohydrolase"/>
    <property type="match status" value="1"/>
</dbReference>
<dbReference type="PROSITE" id="PS00893">
    <property type="entry name" value="NUDIX_BOX"/>
    <property type="match status" value="1"/>
</dbReference>
<proteinExistence type="inferred from homology"/>
<keyword evidence="3" id="KW-0547">Nucleotide-binding</keyword>
<dbReference type="PANTHER" id="PTHR21340">
    <property type="entry name" value="DIADENOSINE 5,5-P1,P4-TETRAPHOSPHATE PYROPHOSPHOHYDROLASE MUTT"/>
    <property type="match status" value="1"/>
</dbReference>
<feature type="domain" description="Nudix hydrolase" evidence="6">
    <location>
        <begin position="8"/>
        <end position="139"/>
    </location>
</feature>
<evidence type="ECO:0000256" key="4">
    <source>
        <dbReference type="ARBA" id="ARBA00022801"/>
    </source>
</evidence>
<gene>
    <name evidence="7" type="primary">Cre-ndx-4</name>
    <name evidence="7" type="ORF">CRE_28238</name>
</gene>
<dbReference type="InterPro" id="IPR020084">
    <property type="entry name" value="NUDIX_hydrolase_CS"/>
</dbReference>
<evidence type="ECO:0000313" key="7">
    <source>
        <dbReference type="EMBL" id="EFP03044.1"/>
    </source>
</evidence>
<dbReference type="InParanoid" id="E3LLP2"/>
<dbReference type="FunCoup" id="E3LLP2">
    <property type="interactions" value="656"/>
</dbReference>
<dbReference type="GeneID" id="9816072"/>
<protein>
    <recommendedName>
        <fullName evidence="2">Bis(5'-nucleosyl)-tetraphosphatase [asymmetrical]</fullName>
    </recommendedName>
    <alternativeName>
        <fullName evidence="5">Diadenosine 5',5'''-P1,P4-tetraphosphate asymmetrical hydrolase</fullName>
    </alternativeName>
</protein>
<dbReference type="InterPro" id="IPR003565">
    <property type="entry name" value="Tetra_PHTase"/>
</dbReference>
<dbReference type="Proteomes" id="UP000008281">
    <property type="component" value="Unassembled WGS sequence"/>
</dbReference>
<dbReference type="eggNOG" id="KOG2839">
    <property type="taxonomic scope" value="Eukaryota"/>
</dbReference>
<keyword evidence="4" id="KW-0378">Hydrolase</keyword>
<name>E3LLP2_CAERE</name>
<evidence type="ECO:0000259" key="6">
    <source>
        <dbReference type="PROSITE" id="PS51462"/>
    </source>
</evidence>
<keyword evidence="8" id="KW-1185">Reference proteome</keyword>
<dbReference type="GO" id="GO:0006167">
    <property type="term" value="P:AMP biosynthetic process"/>
    <property type="evidence" value="ECO:0007669"/>
    <property type="project" value="TreeGrafter"/>
</dbReference>
<sequence>MNVFLSRMVVKAAGLVIYRKLAGKIEFLLLQASYPPHHWTPPKGHVDPGEDEWQAAIRETKEEANINKEQLTIHEDCHETLYYEAKGKPKSVKYWLALLNNPDDVSLSHEHQNWKWCELEDAVKIADYAEMGSLLRKFSGFLNTSR</sequence>
<dbReference type="EMBL" id="DS268411">
    <property type="protein sequence ID" value="EFP03044.1"/>
    <property type="molecule type" value="Genomic_DNA"/>
</dbReference>
<evidence type="ECO:0000256" key="2">
    <source>
        <dbReference type="ARBA" id="ARBA00018911"/>
    </source>
</evidence>
<reference evidence="7" key="1">
    <citation type="submission" date="2007-07" db="EMBL/GenBank/DDBJ databases">
        <title>PCAP assembly of the Caenorhabditis remanei genome.</title>
        <authorList>
            <consortium name="The Caenorhabditis remanei Sequencing Consortium"/>
            <person name="Wilson R.K."/>
        </authorList>
    </citation>
    <scope>NUCLEOTIDE SEQUENCE [LARGE SCALE GENOMIC DNA]</scope>
    <source>
        <strain evidence="7">PB4641</strain>
    </source>
</reference>
<organism evidence="8">
    <name type="scientific">Caenorhabditis remanei</name>
    <name type="common">Caenorhabditis vulgaris</name>
    <dbReference type="NCBI Taxonomy" id="31234"/>
    <lineage>
        <taxon>Eukaryota</taxon>
        <taxon>Metazoa</taxon>
        <taxon>Ecdysozoa</taxon>
        <taxon>Nematoda</taxon>
        <taxon>Chromadorea</taxon>
        <taxon>Rhabditida</taxon>
        <taxon>Rhabditina</taxon>
        <taxon>Rhabditomorpha</taxon>
        <taxon>Rhabditoidea</taxon>
        <taxon>Rhabditidae</taxon>
        <taxon>Peloderinae</taxon>
        <taxon>Caenorhabditis</taxon>
    </lineage>
</organism>
<evidence type="ECO:0000256" key="3">
    <source>
        <dbReference type="ARBA" id="ARBA00022741"/>
    </source>
</evidence>
<dbReference type="InterPro" id="IPR000086">
    <property type="entry name" value="NUDIX_hydrolase_dom"/>
</dbReference>
<dbReference type="PRINTS" id="PR01405">
    <property type="entry name" value="TETRPHPHTASE"/>
</dbReference>
<dbReference type="CTD" id="9816072"/>
<dbReference type="PROSITE" id="PS51462">
    <property type="entry name" value="NUDIX"/>
    <property type="match status" value="1"/>
</dbReference>
<dbReference type="GO" id="GO:0004081">
    <property type="term" value="F:bis(5'-nucleosyl)-tetraphosphatase (asymmetrical) activity"/>
    <property type="evidence" value="ECO:0007669"/>
    <property type="project" value="TreeGrafter"/>
</dbReference>